<gene>
    <name evidence="1" type="ORF">NEICINOT_05104</name>
</gene>
<evidence type="ECO:0000313" key="1">
    <source>
        <dbReference type="EMBL" id="EEZ70803.1"/>
    </source>
</evidence>
<name>D0W5X8_NEICI</name>
<accession>D0W5X8</accession>
<dbReference type="EMBL" id="ACDY02000019">
    <property type="protein sequence ID" value="EEZ70803.1"/>
    <property type="molecule type" value="Genomic_DNA"/>
</dbReference>
<proteinExistence type="predicted"/>
<evidence type="ECO:0000313" key="2">
    <source>
        <dbReference type="Proteomes" id="UP000003294"/>
    </source>
</evidence>
<reference evidence="1 2" key="1">
    <citation type="submission" date="2009-10" db="EMBL/GenBank/DDBJ databases">
        <authorList>
            <person name="Weinstock G."/>
            <person name="Sodergren E."/>
            <person name="Clifton S."/>
            <person name="Fulton L."/>
            <person name="Fulton B."/>
            <person name="Courtney L."/>
            <person name="Fronick C."/>
            <person name="Harrison M."/>
            <person name="Strong C."/>
            <person name="Farmer C."/>
            <person name="Delahaunty K."/>
            <person name="Markovic C."/>
            <person name="Hall O."/>
            <person name="Minx P."/>
            <person name="Tomlinson C."/>
            <person name="Mitreva M."/>
            <person name="Nelson J."/>
            <person name="Hou S."/>
            <person name="Wollam A."/>
            <person name="Pepin K.H."/>
            <person name="Johnson M."/>
            <person name="Bhonagiri V."/>
            <person name="Nash W.E."/>
            <person name="Warren W."/>
            <person name="Chinwalla A."/>
            <person name="Mardis E.R."/>
            <person name="Wilson R.K."/>
        </authorList>
    </citation>
    <scope>NUCLEOTIDE SEQUENCE [LARGE SCALE GENOMIC DNA]</scope>
    <source>
        <strain evidence="1 2">ATCC 14685</strain>
    </source>
</reference>
<dbReference type="STRING" id="546262.NEICINOT_05104"/>
<protein>
    <submittedName>
        <fullName evidence="1">Uncharacterized protein</fullName>
    </submittedName>
</protein>
<sequence>MSEQKKQGIFVIGAFDRLIETDKKNEDGTFTKRYHIGMVLRTAESTKVMKIGTKNPDKYRDMPRDTVLALEVDLSVFKGNLYYYEA</sequence>
<dbReference type="RefSeq" id="WP_003678360.1">
    <property type="nucleotide sequence ID" value="NZ_ACDY02000019.1"/>
</dbReference>
<dbReference type="AlphaFoldDB" id="D0W5X8"/>
<dbReference type="Proteomes" id="UP000003294">
    <property type="component" value="Unassembled WGS sequence"/>
</dbReference>
<organism evidence="1 2">
    <name type="scientific">Neisseria cinerea ATCC 14685</name>
    <dbReference type="NCBI Taxonomy" id="546262"/>
    <lineage>
        <taxon>Bacteria</taxon>
        <taxon>Pseudomonadati</taxon>
        <taxon>Pseudomonadota</taxon>
        <taxon>Betaproteobacteria</taxon>
        <taxon>Neisseriales</taxon>
        <taxon>Neisseriaceae</taxon>
        <taxon>Neisseria</taxon>
    </lineage>
</organism>
<comment type="caution">
    <text evidence="1">The sequence shown here is derived from an EMBL/GenBank/DDBJ whole genome shotgun (WGS) entry which is preliminary data.</text>
</comment>